<dbReference type="EMBL" id="DTAD01000074">
    <property type="protein sequence ID" value="HGN90815.1"/>
    <property type="molecule type" value="Genomic_DNA"/>
</dbReference>
<accession>A0A7C4I7E6</accession>
<organism evidence="1">
    <name type="scientific">Caldiarchaeum subterraneum</name>
    <dbReference type="NCBI Taxonomy" id="311458"/>
    <lineage>
        <taxon>Archaea</taxon>
        <taxon>Nitrososphaerota</taxon>
        <taxon>Candidatus Caldarchaeales</taxon>
        <taxon>Candidatus Caldarchaeaceae</taxon>
        <taxon>Candidatus Caldarchaeum</taxon>
    </lineage>
</organism>
<gene>
    <name evidence="1" type="ORF">ENT82_06805</name>
</gene>
<proteinExistence type="predicted"/>
<comment type="caution">
    <text evidence="1">The sequence shown here is derived from an EMBL/GenBank/DDBJ whole genome shotgun (WGS) entry which is preliminary data.</text>
</comment>
<sequence>MVVEKKEDLKEKLKRELLLEEEITSEQIERVKRFIRFTNKGQIVFVAPREKLPLRDQILLYLLGKRLAREAGLGEKDSASIEEISNGLGADYFQVAARLSDLKTQHYVLSVERGEYIMVFARLNEILDRLETMIKEKV</sequence>
<name>A0A7C4I7E6_CALS0</name>
<reference evidence="1" key="1">
    <citation type="journal article" date="2020" name="mSystems">
        <title>Genome- and Community-Level Interaction Insights into Carbon Utilization and Element Cycling Functions of Hydrothermarchaeota in Hydrothermal Sediment.</title>
        <authorList>
            <person name="Zhou Z."/>
            <person name="Liu Y."/>
            <person name="Xu W."/>
            <person name="Pan J."/>
            <person name="Luo Z.H."/>
            <person name="Li M."/>
        </authorList>
    </citation>
    <scope>NUCLEOTIDE SEQUENCE [LARGE SCALE GENOMIC DNA]</scope>
    <source>
        <strain evidence="1">SpSt-613</strain>
    </source>
</reference>
<dbReference type="AlphaFoldDB" id="A0A7C4I7E6"/>
<protein>
    <submittedName>
        <fullName evidence="1">Uncharacterized protein</fullName>
    </submittedName>
</protein>
<evidence type="ECO:0000313" key="1">
    <source>
        <dbReference type="EMBL" id="HGN90815.1"/>
    </source>
</evidence>